<comment type="caution">
    <text evidence="9">The sequence shown here is derived from an EMBL/GenBank/DDBJ whole genome shotgun (WGS) entry which is preliminary data.</text>
</comment>
<protein>
    <recommendedName>
        <fullName evidence="7">TRAP transporter small permease protein</fullName>
    </recommendedName>
</protein>
<keyword evidence="2 7" id="KW-0813">Transport</keyword>
<dbReference type="Pfam" id="PF04290">
    <property type="entry name" value="DctQ"/>
    <property type="match status" value="1"/>
</dbReference>
<proteinExistence type="inferred from homology"/>
<accession>A0A3M0MCI3</accession>
<dbReference type="OrthoDB" id="6183232at2"/>
<organism evidence="9 10">
    <name type="scientific">Paracoccus alkanivorans</name>
    <dbReference type="NCBI Taxonomy" id="2116655"/>
    <lineage>
        <taxon>Bacteria</taxon>
        <taxon>Pseudomonadati</taxon>
        <taxon>Pseudomonadota</taxon>
        <taxon>Alphaproteobacteria</taxon>
        <taxon>Rhodobacterales</taxon>
        <taxon>Paracoccaceae</taxon>
        <taxon>Paracoccus</taxon>
    </lineage>
</organism>
<evidence type="ECO:0000256" key="3">
    <source>
        <dbReference type="ARBA" id="ARBA00022475"/>
    </source>
</evidence>
<keyword evidence="5 7" id="KW-1133">Transmembrane helix</keyword>
<evidence type="ECO:0000256" key="5">
    <source>
        <dbReference type="ARBA" id="ARBA00022989"/>
    </source>
</evidence>
<keyword evidence="6 7" id="KW-0472">Membrane</keyword>
<reference evidence="9 10" key="1">
    <citation type="submission" date="2018-07" db="EMBL/GenBank/DDBJ databases">
        <authorList>
            <person name="Zhang Y."/>
            <person name="Wang L."/>
            <person name="Ma S."/>
        </authorList>
    </citation>
    <scope>NUCLEOTIDE SEQUENCE [LARGE SCALE GENOMIC DNA]</scope>
    <source>
        <strain evidence="9 10">4-2</strain>
    </source>
</reference>
<name>A0A3M0MCI3_9RHOB</name>
<dbReference type="GO" id="GO:0022857">
    <property type="term" value="F:transmembrane transporter activity"/>
    <property type="evidence" value="ECO:0007669"/>
    <property type="project" value="UniProtKB-UniRule"/>
</dbReference>
<dbReference type="RefSeq" id="WP_122112092.1">
    <property type="nucleotide sequence ID" value="NZ_QOKZ01000003.1"/>
</dbReference>
<keyword evidence="10" id="KW-1185">Reference proteome</keyword>
<evidence type="ECO:0000256" key="6">
    <source>
        <dbReference type="ARBA" id="ARBA00023136"/>
    </source>
</evidence>
<dbReference type="InterPro" id="IPR055348">
    <property type="entry name" value="DctQ"/>
</dbReference>
<feature type="domain" description="Tripartite ATP-independent periplasmic transporters DctQ component" evidence="8">
    <location>
        <begin position="35"/>
        <end position="164"/>
    </location>
</feature>
<feature type="transmembrane region" description="Helical" evidence="7">
    <location>
        <begin position="12"/>
        <end position="40"/>
    </location>
</feature>
<gene>
    <name evidence="9" type="ORF">C9E81_09545</name>
</gene>
<dbReference type="GO" id="GO:0005886">
    <property type="term" value="C:plasma membrane"/>
    <property type="evidence" value="ECO:0007669"/>
    <property type="project" value="UniProtKB-SubCell"/>
</dbReference>
<feature type="transmembrane region" description="Helical" evidence="7">
    <location>
        <begin position="94"/>
        <end position="117"/>
    </location>
</feature>
<evidence type="ECO:0000256" key="4">
    <source>
        <dbReference type="ARBA" id="ARBA00022692"/>
    </source>
</evidence>
<keyword evidence="4 7" id="KW-0812">Transmembrane</keyword>
<keyword evidence="7" id="KW-0997">Cell inner membrane</keyword>
<evidence type="ECO:0000256" key="1">
    <source>
        <dbReference type="ARBA" id="ARBA00004651"/>
    </source>
</evidence>
<comment type="subunit">
    <text evidence="7">The complex comprises the extracytoplasmic solute receptor protein and the two transmembrane proteins.</text>
</comment>
<keyword evidence="3" id="KW-1003">Cell membrane</keyword>
<dbReference type="EMBL" id="QOKZ01000003">
    <property type="protein sequence ID" value="RMC35468.1"/>
    <property type="molecule type" value="Genomic_DNA"/>
</dbReference>
<dbReference type="AlphaFoldDB" id="A0A3M0MCI3"/>
<feature type="transmembrane region" description="Helical" evidence="7">
    <location>
        <begin position="137"/>
        <end position="160"/>
    </location>
</feature>
<evidence type="ECO:0000256" key="2">
    <source>
        <dbReference type="ARBA" id="ARBA00022448"/>
    </source>
</evidence>
<evidence type="ECO:0000313" key="10">
    <source>
        <dbReference type="Proteomes" id="UP000273516"/>
    </source>
</evidence>
<evidence type="ECO:0000256" key="7">
    <source>
        <dbReference type="RuleBase" id="RU369079"/>
    </source>
</evidence>
<comment type="subcellular location">
    <subcellularLocation>
        <location evidence="7">Cell inner membrane</location>
        <topology evidence="7">Multi-pass membrane protein</topology>
    </subcellularLocation>
    <subcellularLocation>
        <location evidence="1">Cell membrane</location>
        <topology evidence="1">Multi-pass membrane protein</topology>
    </subcellularLocation>
</comment>
<comment type="similarity">
    <text evidence="7">Belongs to the TRAP transporter small permease family.</text>
</comment>
<comment type="function">
    <text evidence="7">Part of the tripartite ATP-independent periplasmic (TRAP) transport system.</text>
</comment>
<feature type="transmembrane region" description="Helical" evidence="7">
    <location>
        <begin position="60"/>
        <end position="82"/>
    </location>
</feature>
<sequence length="169" mass="18010">MALDLQLGRSGFTGAVAAAATLWALAGGMVLLAVVLINFISVIGGIVWKPFPGDFELTEIGVAVAAFSFLPYTQITGANVTADIFTSGASPRTIAAFTCLAALIATLFAGLLTWRMYFGMLDQKAYNYTSAILQIPLWWGFVPILFSLVLLAFAAIVTFLENTRKFAGT</sequence>
<evidence type="ECO:0000259" key="8">
    <source>
        <dbReference type="Pfam" id="PF04290"/>
    </source>
</evidence>
<evidence type="ECO:0000313" key="9">
    <source>
        <dbReference type="EMBL" id="RMC35468.1"/>
    </source>
</evidence>
<dbReference type="Proteomes" id="UP000273516">
    <property type="component" value="Unassembled WGS sequence"/>
</dbReference>